<keyword evidence="3" id="KW-1185">Reference proteome</keyword>
<dbReference type="AlphaFoldDB" id="A0AA88KRZ3"/>
<evidence type="ECO:0000259" key="1">
    <source>
        <dbReference type="Pfam" id="PF10276"/>
    </source>
</evidence>
<feature type="domain" description="Zinc finger CHCC-type" evidence="1">
    <location>
        <begin position="99"/>
        <end position="135"/>
    </location>
</feature>
<organism evidence="2 3">
    <name type="scientific">Naegleria lovaniensis</name>
    <name type="common">Amoeba</name>
    <dbReference type="NCBI Taxonomy" id="51637"/>
    <lineage>
        <taxon>Eukaryota</taxon>
        <taxon>Discoba</taxon>
        <taxon>Heterolobosea</taxon>
        <taxon>Tetramitia</taxon>
        <taxon>Eutetramitia</taxon>
        <taxon>Vahlkampfiidae</taxon>
        <taxon>Naegleria</taxon>
    </lineage>
</organism>
<accession>A0AA88KRZ3</accession>
<dbReference type="RefSeq" id="XP_044551619.1">
    <property type="nucleotide sequence ID" value="XM_044687950.1"/>
</dbReference>
<dbReference type="InterPro" id="IPR019401">
    <property type="entry name" value="Znf_CHCC"/>
</dbReference>
<dbReference type="GeneID" id="68093677"/>
<name>A0AA88KRZ3_NAELO</name>
<comment type="caution">
    <text evidence="2">The sequence shown here is derived from an EMBL/GenBank/DDBJ whole genome shotgun (WGS) entry which is preliminary data.</text>
</comment>
<proteinExistence type="predicted"/>
<dbReference type="Proteomes" id="UP000816034">
    <property type="component" value="Unassembled WGS sequence"/>
</dbReference>
<evidence type="ECO:0000313" key="3">
    <source>
        <dbReference type="Proteomes" id="UP000816034"/>
    </source>
</evidence>
<dbReference type="Gene3D" id="2.60.260.40">
    <property type="entry name" value="q5lls5 like domains"/>
    <property type="match status" value="1"/>
</dbReference>
<dbReference type="Pfam" id="PF10276">
    <property type="entry name" value="zf-CHCC"/>
    <property type="match status" value="1"/>
</dbReference>
<gene>
    <name evidence="2" type="ORF">C9374_001221</name>
</gene>
<sequence length="139" mass="15582">MISLSRSSRVTLALIKHGNNNNLFIASSSASLRATFSSSMIRNSGGHGNTLYIQKTAEEENYKLEDAAKQHWKMIEDFTDPSAEFLDLEALPPIEVEGQTAVCNGFHSNGMGHPTEYIRVNFETPERCKYCGVKFIRKH</sequence>
<evidence type="ECO:0000313" key="2">
    <source>
        <dbReference type="EMBL" id="KAG2387627.1"/>
    </source>
</evidence>
<reference evidence="2 3" key="1">
    <citation type="journal article" date="2018" name="BMC Genomics">
        <title>The genome of Naegleria lovaniensis, the basis for a comparative approach to unravel pathogenicity factors of the human pathogenic amoeba N. fowleri.</title>
        <authorList>
            <person name="Liechti N."/>
            <person name="Schurch N."/>
            <person name="Bruggmann R."/>
            <person name="Wittwer M."/>
        </authorList>
    </citation>
    <scope>NUCLEOTIDE SEQUENCE [LARGE SCALE GENOMIC DNA]</scope>
    <source>
        <strain evidence="2 3">ATCC 30569</strain>
    </source>
</reference>
<dbReference type="EMBL" id="PYSW02000012">
    <property type="protein sequence ID" value="KAG2387627.1"/>
    <property type="molecule type" value="Genomic_DNA"/>
</dbReference>
<protein>
    <recommendedName>
        <fullName evidence="1">Zinc finger CHCC-type domain-containing protein</fullName>
    </recommendedName>
</protein>